<feature type="transmembrane region" description="Helical" evidence="2">
    <location>
        <begin position="20"/>
        <end position="39"/>
    </location>
</feature>
<evidence type="ECO:0000259" key="3">
    <source>
        <dbReference type="Pfam" id="PF18915"/>
    </source>
</evidence>
<dbReference type="Proteomes" id="UP000178450">
    <property type="component" value="Unassembled WGS sequence"/>
</dbReference>
<evidence type="ECO:0000256" key="2">
    <source>
        <dbReference type="SAM" id="Phobius"/>
    </source>
</evidence>
<keyword evidence="2" id="KW-0472">Membrane</keyword>
<dbReference type="AlphaFoldDB" id="A0A1F7KGR6"/>
<keyword evidence="2" id="KW-1133">Transmembrane helix</keyword>
<reference evidence="4 5" key="1">
    <citation type="journal article" date="2016" name="Nat. Commun.">
        <title>Thousands of microbial genomes shed light on interconnected biogeochemical processes in an aquifer system.</title>
        <authorList>
            <person name="Anantharaman K."/>
            <person name="Brown C.T."/>
            <person name="Hug L.A."/>
            <person name="Sharon I."/>
            <person name="Castelle C.J."/>
            <person name="Probst A.J."/>
            <person name="Thomas B.C."/>
            <person name="Singh A."/>
            <person name="Wilkins M.J."/>
            <person name="Karaoz U."/>
            <person name="Brodie E.L."/>
            <person name="Williams K.H."/>
            <person name="Hubbard S.S."/>
            <person name="Banfield J.F."/>
        </authorList>
    </citation>
    <scope>NUCLEOTIDE SEQUENCE [LARGE SCALE GENOMIC DNA]</scope>
</reference>
<keyword evidence="2" id="KW-0812">Transmembrane</keyword>
<gene>
    <name evidence="4" type="ORF">A2209_03190</name>
</gene>
<organism evidence="4 5">
    <name type="scientific">Candidatus Roizmanbacteria bacterium RIFOXYA1_FULL_41_12</name>
    <dbReference type="NCBI Taxonomy" id="1802082"/>
    <lineage>
        <taxon>Bacteria</taxon>
        <taxon>Candidatus Roizmaniibacteriota</taxon>
    </lineage>
</organism>
<name>A0A1F7KGR6_9BACT</name>
<dbReference type="Pfam" id="PF18915">
    <property type="entry name" value="DUF5667"/>
    <property type="match status" value="1"/>
</dbReference>
<comment type="caution">
    <text evidence="4">The sequence shown here is derived from an EMBL/GenBank/DDBJ whole genome shotgun (WGS) entry which is preliminary data.</text>
</comment>
<sequence>MTPIITQDKEDRFNQFAFHYRLYPFLALLILFFIVINILTQLSHRSVYASSEYSLPYPGILPNHRLYPLKAVRDRLIEFFTRDMSKKAELYLLYADKRIYMAQMLAEQKDWELAEETASKAEKYLLKVRDSAEASKQMGGAPDVTFSPKIKQAAAKHQQVLKDMIKKSPKEQQNGLKSSQKINSEFASWTKAQ</sequence>
<accession>A0A1F7KGR6</accession>
<feature type="region of interest" description="Disordered" evidence="1">
    <location>
        <begin position="167"/>
        <end position="193"/>
    </location>
</feature>
<dbReference type="InterPro" id="IPR043725">
    <property type="entry name" value="DUF5667"/>
</dbReference>
<evidence type="ECO:0000256" key="1">
    <source>
        <dbReference type="SAM" id="MobiDB-lite"/>
    </source>
</evidence>
<protein>
    <recommendedName>
        <fullName evidence="3">DUF5667 domain-containing protein</fullName>
    </recommendedName>
</protein>
<feature type="domain" description="DUF5667" evidence="3">
    <location>
        <begin position="59"/>
        <end position="170"/>
    </location>
</feature>
<evidence type="ECO:0000313" key="5">
    <source>
        <dbReference type="Proteomes" id="UP000178450"/>
    </source>
</evidence>
<feature type="compositionally biased region" description="Polar residues" evidence="1">
    <location>
        <begin position="171"/>
        <end position="193"/>
    </location>
</feature>
<dbReference type="EMBL" id="MGBG01000002">
    <property type="protein sequence ID" value="OGK67032.1"/>
    <property type="molecule type" value="Genomic_DNA"/>
</dbReference>
<evidence type="ECO:0000313" key="4">
    <source>
        <dbReference type="EMBL" id="OGK67032.1"/>
    </source>
</evidence>
<proteinExistence type="predicted"/>